<dbReference type="Gene3D" id="3.20.20.70">
    <property type="entry name" value="Aldolase class I"/>
    <property type="match status" value="1"/>
</dbReference>
<comment type="caution">
    <text evidence="11">The sequence shown here is derived from an EMBL/GenBank/DDBJ whole genome shotgun (WGS) entry which is preliminary data.</text>
</comment>
<dbReference type="CDD" id="cd00405">
    <property type="entry name" value="PRAI"/>
    <property type="match status" value="1"/>
</dbReference>
<dbReference type="Proteomes" id="UP000034832">
    <property type="component" value="Unassembled WGS sequence"/>
</dbReference>
<proteinExistence type="inferred from homology"/>
<keyword evidence="8 9" id="KW-0413">Isomerase</keyword>
<keyword evidence="5 9" id="KW-0028">Amino-acid biosynthesis</keyword>
<dbReference type="OrthoDB" id="9796196at2"/>
<evidence type="ECO:0000256" key="5">
    <source>
        <dbReference type="ARBA" id="ARBA00022605"/>
    </source>
</evidence>
<dbReference type="NCBIfam" id="NF002295">
    <property type="entry name" value="PRK01222.1-1"/>
    <property type="match status" value="1"/>
</dbReference>
<dbReference type="EMBL" id="LBIA02000001">
    <property type="protein sequence ID" value="TKT71119.1"/>
    <property type="molecule type" value="Genomic_DNA"/>
</dbReference>
<dbReference type="Pfam" id="PF00697">
    <property type="entry name" value="PRAI"/>
    <property type="match status" value="1"/>
</dbReference>
<accession>A0A4U6BLJ1</accession>
<evidence type="ECO:0000256" key="7">
    <source>
        <dbReference type="ARBA" id="ARBA00023141"/>
    </source>
</evidence>
<dbReference type="PANTHER" id="PTHR42894">
    <property type="entry name" value="N-(5'-PHOSPHORIBOSYL)ANTHRANILATE ISOMERASE"/>
    <property type="match status" value="1"/>
</dbReference>
<dbReference type="InterPro" id="IPR013785">
    <property type="entry name" value="Aldolase_TIM"/>
</dbReference>
<evidence type="ECO:0000313" key="12">
    <source>
        <dbReference type="Proteomes" id="UP000034832"/>
    </source>
</evidence>
<evidence type="ECO:0000259" key="10">
    <source>
        <dbReference type="Pfam" id="PF00697"/>
    </source>
</evidence>
<evidence type="ECO:0000313" key="11">
    <source>
        <dbReference type="EMBL" id="TKT71119.1"/>
    </source>
</evidence>
<dbReference type="GO" id="GO:0000162">
    <property type="term" value="P:L-tryptophan biosynthetic process"/>
    <property type="evidence" value="ECO:0007669"/>
    <property type="project" value="UniProtKB-UniRule"/>
</dbReference>
<organism evidence="11 12">
    <name type="scientific">Afipia massiliensis</name>
    <dbReference type="NCBI Taxonomy" id="211460"/>
    <lineage>
        <taxon>Bacteria</taxon>
        <taxon>Pseudomonadati</taxon>
        <taxon>Pseudomonadota</taxon>
        <taxon>Alphaproteobacteria</taxon>
        <taxon>Hyphomicrobiales</taxon>
        <taxon>Nitrobacteraceae</taxon>
        <taxon>Afipia</taxon>
    </lineage>
</organism>
<evidence type="ECO:0000256" key="4">
    <source>
        <dbReference type="ARBA" id="ARBA00022272"/>
    </source>
</evidence>
<dbReference type="InterPro" id="IPR011060">
    <property type="entry name" value="RibuloseP-bd_barrel"/>
</dbReference>
<dbReference type="STRING" id="211460.YH63_12255"/>
<keyword evidence="6 9" id="KW-0822">Tryptophan biosynthesis</keyword>
<keyword evidence="12" id="KW-1185">Reference proteome</keyword>
<evidence type="ECO:0000256" key="9">
    <source>
        <dbReference type="HAMAP-Rule" id="MF_00135"/>
    </source>
</evidence>
<dbReference type="GO" id="GO:0004640">
    <property type="term" value="F:phosphoribosylanthranilate isomerase activity"/>
    <property type="evidence" value="ECO:0007669"/>
    <property type="project" value="UniProtKB-UniRule"/>
</dbReference>
<comment type="pathway">
    <text evidence="2 9">Amino-acid biosynthesis; L-tryptophan biosynthesis; L-tryptophan from chorismate: step 3/5.</text>
</comment>
<dbReference type="HAMAP" id="MF_00135">
    <property type="entry name" value="PRAI"/>
    <property type="match status" value="1"/>
</dbReference>
<dbReference type="SUPFAM" id="SSF51366">
    <property type="entry name" value="Ribulose-phoshate binding barrel"/>
    <property type="match status" value="1"/>
</dbReference>
<evidence type="ECO:0000256" key="6">
    <source>
        <dbReference type="ARBA" id="ARBA00022822"/>
    </source>
</evidence>
<gene>
    <name evidence="9" type="primary">trpF</name>
    <name evidence="11" type="ORF">YH63_006680</name>
</gene>
<dbReference type="RefSeq" id="WP_046828275.1">
    <property type="nucleotide sequence ID" value="NZ_LBIA02000001.1"/>
</dbReference>
<evidence type="ECO:0000256" key="3">
    <source>
        <dbReference type="ARBA" id="ARBA00012572"/>
    </source>
</evidence>
<name>A0A4U6BLJ1_9BRAD</name>
<dbReference type="PANTHER" id="PTHR42894:SF1">
    <property type="entry name" value="N-(5'-PHOSPHORIBOSYL)ANTHRANILATE ISOMERASE"/>
    <property type="match status" value="1"/>
</dbReference>
<protein>
    <recommendedName>
        <fullName evidence="4 9">N-(5'-phosphoribosyl)anthranilate isomerase</fullName>
        <shortName evidence="9">PRAI</shortName>
        <ecNumber evidence="3 9">5.3.1.24</ecNumber>
    </recommendedName>
</protein>
<dbReference type="UniPathway" id="UPA00035">
    <property type="reaction ID" value="UER00042"/>
</dbReference>
<comment type="catalytic activity">
    <reaction evidence="1 9">
        <text>N-(5-phospho-beta-D-ribosyl)anthranilate = 1-(2-carboxyphenylamino)-1-deoxy-D-ribulose 5-phosphate</text>
        <dbReference type="Rhea" id="RHEA:21540"/>
        <dbReference type="ChEBI" id="CHEBI:18277"/>
        <dbReference type="ChEBI" id="CHEBI:58613"/>
        <dbReference type="EC" id="5.3.1.24"/>
    </reaction>
</comment>
<reference evidence="11" key="1">
    <citation type="submission" date="2019-04" db="EMBL/GenBank/DDBJ databases">
        <title>Whole genome sequencing of cave bacteria.</title>
        <authorList>
            <person name="Gan H.M."/>
            <person name="Barton H."/>
            <person name="Savka M.A."/>
        </authorList>
    </citation>
    <scope>NUCLEOTIDE SEQUENCE [LARGE SCALE GENOMIC DNA]</scope>
    <source>
        <strain evidence="11">LC387</strain>
    </source>
</reference>
<dbReference type="AlphaFoldDB" id="A0A4U6BLJ1"/>
<dbReference type="InterPro" id="IPR044643">
    <property type="entry name" value="TrpF_fam"/>
</dbReference>
<comment type="similarity">
    <text evidence="9">Belongs to the TrpF family.</text>
</comment>
<keyword evidence="7 9" id="KW-0057">Aromatic amino acid biosynthesis</keyword>
<dbReference type="EC" id="5.3.1.24" evidence="3 9"/>
<evidence type="ECO:0000256" key="1">
    <source>
        <dbReference type="ARBA" id="ARBA00001164"/>
    </source>
</evidence>
<sequence length="226" mass="23401">MALAVKICGLSTRETLEVALDAGADMVGFVFFEASPRHVTLGTARELGGLVKGRAIKVVLTVDADDATLENCIDAVQPGLLQLHGSESVARVRDIKQKFGLPVMKVLSVATAADLAGLPGYAAVADRILFDARAPKDATRPGGLGVPFDWHLLENIKLTIPFMVGGGLNAGNIAEAIRVTRAGGVDVSSGVESAPGVKDPEMIRTFIRAAREAAGATASSKIASSV</sequence>
<evidence type="ECO:0000256" key="2">
    <source>
        <dbReference type="ARBA" id="ARBA00004664"/>
    </source>
</evidence>
<evidence type="ECO:0000256" key="8">
    <source>
        <dbReference type="ARBA" id="ARBA00023235"/>
    </source>
</evidence>
<feature type="domain" description="N-(5'phosphoribosyl) anthranilate isomerase (PRAI)" evidence="10">
    <location>
        <begin position="5"/>
        <end position="208"/>
    </location>
</feature>
<dbReference type="InterPro" id="IPR001240">
    <property type="entry name" value="PRAI_dom"/>
</dbReference>